<evidence type="ECO:0000313" key="1">
    <source>
        <dbReference type="EMBL" id="VFV38458.1"/>
    </source>
</evidence>
<evidence type="ECO:0000313" key="2">
    <source>
        <dbReference type="Proteomes" id="UP000386466"/>
    </source>
</evidence>
<proteinExistence type="predicted"/>
<sequence length="57" mass="6325">MAAACRRPPETTGPAVTQMINVSSLEGRGPQEIGVDEFKRETPCLNRTTLENKYCRT</sequence>
<protein>
    <submittedName>
        <fullName evidence="1">Uncharacterized protein</fullName>
    </submittedName>
</protein>
<dbReference type="EMBL" id="CAAGRJ010026056">
    <property type="protein sequence ID" value="VFV38458.1"/>
    <property type="molecule type" value="Genomic_DNA"/>
</dbReference>
<organism evidence="1 2">
    <name type="scientific">Lynx pardinus</name>
    <name type="common">Iberian lynx</name>
    <name type="synonym">Felis pardina</name>
    <dbReference type="NCBI Taxonomy" id="191816"/>
    <lineage>
        <taxon>Eukaryota</taxon>
        <taxon>Metazoa</taxon>
        <taxon>Chordata</taxon>
        <taxon>Craniata</taxon>
        <taxon>Vertebrata</taxon>
        <taxon>Euteleostomi</taxon>
        <taxon>Mammalia</taxon>
        <taxon>Eutheria</taxon>
        <taxon>Laurasiatheria</taxon>
        <taxon>Carnivora</taxon>
        <taxon>Feliformia</taxon>
        <taxon>Felidae</taxon>
        <taxon>Felinae</taxon>
        <taxon>Lynx</taxon>
    </lineage>
</organism>
<gene>
    <name evidence="1" type="ORF">LYPA_23C022645</name>
</gene>
<accession>A0A485P2D5</accession>
<name>A0A485P2D5_LYNPA</name>
<reference evidence="1 2" key="1">
    <citation type="submission" date="2019-01" db="EMBL/GenBank/DDBJ databases">
        <authorList>
            <person name="Alioto T."/>
            <person name="Alioto T."/>
        </authorList>
    </citation>
    <scope>NUCLEOTIDE SEQUENCE [LARGE SCALE GENOMIC DNA]</scope>
</reference>
<dbReference type="AlphaFoldDB" id="A0A485P2D5"/>
<keyword evidence="2" id="KW-1185">Reference proteome</keyword>
<dbReference type="Proteomes" id="UP000386466">
    <property type="component" value="Unassembled WGS sequence"/>
</dbReference>